<dbReference type="InterPro" id="IPR000571">
    <property type="entry name" value="Znf_CCCH"/>
</dbReference>
<dbReference type="CDD" id="cd12257">
    <property type="entry name" value="RRM1_RBM26_like"/>
    <property type="match status" value="1"/>
</dbReference>
<dbReference type="PANTHER" id="PTHR14398:SF0">
    <property type="entry name" value="ZINC FINGER PROTEIN SWM"/>
    <property type="match status" value="1"/>
</dbReference>
<dbReference type="GO" id="GO:0008270">
    <property type="term" value="F:zinc ion binding"/>
    <property type="evidence" value="ECO:0007669"/>
    <property type="project" value="UniProtKB-KW"/>
</dbReference>
<keyword evidence="3" id="KW-0863">Zinc-finger</keyword>
<feature type="compositionally biased region" description="Basic and acidic residues" evidence="5">
    <location>
        <begin position="187"/>
        <end position="208"/>
    </location>
</feature>
<feature type="region of interest" description="Disordered" evidence="5">
    <location>
        <begin position="1026"/>
        <end position="1066"/>
    </location>
</feature>
<keyword evidence="4" id="KW-0175">Coiled coil</keyword>
<dbReference type="InterPro" id="IPR035979">
    <property type="entry name" value="RBD_domain_sf"/>
</dbReference>
<dbReference type="InterPro" id="IPR045137">
    <property type="entry name" value="RBM26/27"/>
</dbReference>
<dbReference type="Gene3D" id="3.30.70.330">
    <property type="match status" value="1"/>
</dbReference>
<keyword evidence="3" id="KW-0862">Zinc</keyword>
<dbReference type="SUPFAM" id="SSF54928">
    <property type="entry name" value="RNA-binding domain, RBD"/>
    <property type="match status" value="2"/>
</dbReference>
<dbReference type="PROSITE" id="PS50102">
    <property type="entry name" value="RRM"/>
    <property type="match status" value="1"/>
</dbReference>
<feature type="region of interest" description="Disordered" evidence="5">
    <location>
        <begin position="94"/>
        <end position="235"/>
    </location>
</feature>
<evidence type="ECO:0000256" key="5">
    <source>
        <dbReference type="SAM" id="MobiDB-lite"/>
    </source>
</evidence>
<feature type="compositionally biased region" description="Polar residues" evidence="5">
    <location>
        <begin position="813"/>
        <end position="836"/>
    </location>
</feature>
<evidence type="ECO:0000256" key="3">
    <source>
        <dbReference type="PROSITE-ProRule" id="PRU00723"/>
    </source>
</evidence>
<accession>A0A1U7ZC45</accession>
<dbReference type="AlphaFoldDB" id="A0A1U7ZC45"/>
<dbReference type="SMART" id="SM00356">
    <property type="entry name" value="ZnF_C3H1"/>
    <property type="match status" value="1"/>
</dbReference>
<evidence type="ECO:0000256" key="4">
    <source>
        <dbReference type="SAM" id="Coils"/>
    </source>
</evidence>
<dbReference type="GeneID" id="104593124"/>
<evidence type="ECO:0000259" key="7">
    <source>
        <dbReference type="PROSITE" id="PS50103"/>
    </source>
</evidence>
<feature type="compositionally biased region" description="Polar residues" evidence="5">
    <location>
        <begin position="535"/>
        <end position="547"/>
    </location>
</feature>
<protein>
    <submittedName>
        <fullName evidence="9">Zinc finger CCCH domain-containing protein 27-like isoform X2</fullName>
    </submittedName>
</protein>
<feature type="zinc finger region" description="C3H1-type" evidence="3">
    <location>
        <begin position="340"/>
        <end position="368"/>
    </location>
</feature>
<dbReference type="Pfam" id="PF00076">
    <property type="entry name" value="RRM_1"/>
    <property type="match status" value="1"/>
</dbReference>
<evidence type="ECO:0000256" key="1">
    <source>
        <dbReference type="ARBA" id="ARBA00022884"/>
    </source>
</evidence>
<organism evidence="8 9">
    <name type="scientific">Nelumbo nucifera</name>
    <name type="common">Sacred lotus</name>
    <dbReference type="NCBI Taxonomy" id="4432"/>
    <lineage>
        <taxon>Eukaryota</taxon>
        <taxon>Viridiplantae</taxon>
        <taxon>Streptophyta</taxon>
        <taxon>Embryophyta</taxon>
        <taxon>Tracheophyta</taxon>
        <taxon>Spermatophyta</taxon>
        <taxon>Magnoliopsida</taxon>
        <taxon>Proteales</taxon>
        <taxon>Nelumbonaceae</taxon>
        <taxon>Nelumbo</taxon>
    </lineage>
</organism>
<feature type="compositionally biased region" description="Low complexity" evidence="5">
    <location>
        <begin position="507"/>
        <end position="518"/>
    </location>
</feature>
<evidence type="ECO:0000256" key="2">
    <source>
        <dbReference type="PROSITE-ProRule" id="PRU00176"/>
    </source>
</evidence>
<dbReference type="InterPro" id="IPR012677">
    <property type="entry name" value="Nucleotide-bd_a/b_plait_sf"/>
</dbReference>
<sequence>MIGDTKFEEFSLTGYLVKNLKPLTQADPVILAKYVEALLKKDKPTKELQKLCTENLVEFLGQGTDSFITKLFQALQDGSIIASGKGLDTIKQVEPSSSFITEDPIERTVSSPKPEELSPSSGHASDTEKELSDDDDDRNHKHRRRETRSQSFDKYGQEQLPSRPNRKRNKPFGNGQLLLESDPQSSESRKECGPPPERDFSAKFEKRHPGLVTLPRPPFDLGQRTKVNPSFHVEPGTRLDLSTSVGRLPIGKGRGRSSGLWNQHDSRFGSVETLDFASQMAPWGPAPGLFSGRGLPIAASTQNASWGAFGLIPGMPNGTLDTLHPLGLQGTLRPPSLSIGMPRQRCRDFEERGFCLRGDMCPMEHGVNRIVVEDVQSLSQFNLPVSLPSARLLGMPAGTGPLPSVSAPSNLSIKSKGSHCKSGKSGTSDDGLSLNSMLPVSAGSGEADLYDPDQPLWNTDHPETSSALLRLSPRIYEAEPLWDADASDHRSLRLSDGFDSEHPGRNATTGTGSQTATSVWGRIGSSENKLEMSGKHSNTITSTSNLGNEVKDSKELLPSLPVTGHRGKHTLTEDIASKAMNSSTSAKQSYPVCKVGRPSHKASRTLFVNCIPQKSNKREALFSHFQKFGEVFDIYIPMNSEKAFVQFSRREEAEAALKAPDAVMGNRFIKLWWANRDNIPDDAISGGTTLSALPHGVTAPSASPLSSIAERGKENLPSALPKPSVSPASDVPMGASVHPKPGLTNGAKATAPLQKKLESLELLKEELRIKQEMLAQKRNDFRCQLDKLEKQAATVKGDADAKHVLKRHKVGSVTPSSKTATPRSLNPYTAGSQTPLEKTIDNCGDNSASPNSKTSSAVVLRSPKSLKQPSCPAPVGSSFIVNRFKLDNRPTTFRILPPLPADFANVAVLKEHFSSFSDLSAVELEDLGSHTDGLGPSKNCSVHITFTTRHSAEKAFANGKCWKGHNLQFTWVTSSGNSNRNHGRIEISPMSTCKGPQDTEVSMKNMSSGCSLRSTDKSICIVSQTTPITENGEPKSSEGTSSSVECTKPFEGCQSGSNTKSLSETRLPKADVLIVEGGLNVRSEDLGHINTETSDSMAGGV</sequence>
<dbReference type="PROSITE" id="PS50103">
    <property type="entry name" value="ZF_C3H1"/>
    <property type="match status" value="1"/>
</dbReference>
<evidence type="ECO:0000259" key="6">
    <source>
        <dbReference type="PROSITE" id="PS50102"/>
    </source>
</evidence>
<feature type="region of interest" description="Disordered" evidence="5">
    <location>
        <begin position="493"/>
        <end position="551"/>
    </location>
</feature>
<dbReference type="eggNOG" id="KOG2135">
    <property type="taxonomic scope" value="Eukaryota"/>
</dbReference>
<dbReference type="STRING" id="4432.A0A1U7ZC45"/>
<dbReference type="OrthoDB" id="443401at2759"/>
<evidence type="ECO:0000313" key="9">
    <source>
        <dbReference type="RefSeq" id="XP_010251130.1"/>
    </source>
</evidence>
<evidence type="ECO:0000313" key="8">
    <source>
        <dbReference type="Proteomes" id="UP000189703"/>
    </source>
</evidence>
<feature type="region of interest" description="Disordered" evidence="5">
    <location>
        <begin position="409"/>
        <end position="438"/>
    </location>
</feature>
<dbReference type="RefSeq" id="XP_010251130.1">
    <property type="nucleotide sequence ID" value="XM_010252828.2"/>
</dbReference>
<keyword evidence="8" id="KW-1185">Reference proteome</keyword>
<proteinExistence type="predicted"/>
<keyword evidence="3" id="KW-0479">Metal-binding</keyword>
<dbReference type="GO" id="GO:0003723">
    <property type="term" value="F:RNA binding"/>
    <property type="evidence" value="ECO:0007669"/>
    <property type="project" value="UniProtKB-UniRule"/>
</dbReference>
<name>A0A1U7ZC45_NELNU</name>
<feature type="coiled-coil region" evidence="4">
    <location>
        <begin position="753"/>
        <end position="798"/>
    </location>
</feature>
<gene>
    <name evidence="9" type="primary">LOC104593124</name>
</gene>
<dbReference type="Proteomes" id="UP000189703">
    <property type="component" value="Unplaced"/>
</dbReference>
<dbReference type="InterPro" id="IPR000504">
    <property type="entry name" value="RRM_dom"/>
</dbReference>
<feature type="region of interest" description="Disordered" evidence="5">
    <location>
        <begin position="809"/>
        <end position="865"/>
    </location>
</feature>
<dbReference type="FunFam" id="3.30.70.330:FF:000719">
    <property type="entry name" value="Predicted protein"/>
    <property type="match status" value="1"/>
</dbReference>
<dbReference type="SMART" id="SM00360">
    <property type="entry name" value="RRM"/>
    <property type="match status" value="1"/>
</dbReference>
<feature type="domain" description="C3H1-type" evidence="7">
    <location>
        <begin position="340"/>
        <end position="368"/>
    </location>
</feature>
<keyword evidence="1 2" id="KW-0694">RNA-binding</keyword>
<dbReference type="PANTHER" id="PTHR14398">
    <property type="entry name" value="RNA RECOGNITION RRM/RNP DOMAIN"/>
    <property type="match status" value="1"/>
</dbReference>
<feature type="domain" description="RRM" evidence="6">
    <location>
        <begin position="604"/>
        <end position="676"/>
    </location>
</feature>
<feature type="compositionally biased region" description="Polar residues" evidence="5">
    <location>
        <begin position="844"/>
        <end position="857"/>
    </location>
</feature>
<feature type="region of interest" description="Disordered" evidence="5">
    <location>
        <begin position="715"/>
        <end position="747"/>
    </location>
</feature>
<reference evidence="9" key="1">
    <citation type="submission" date="2025-08" db="UniProtKB">
        <authorList>
            <consortium name="RefSeq"/>
        </authorList>
    </citation>
    <scope>IDENTIFICATION</scope>
</reference>
<feature type="compositionally biased region" description="Polar residues" evidence="5">
    <location>
        <begin position="1054"/>
        <end position="1064"/>
    </location>
</feature>